<dbReference type="Pfam" id="PF00117">
    <property type="entry name" value="GATase"/>
    <property type="match status" value="1"/>
</dbReference>
<protein>
    <submittedName>
        <fullName evidence="2">Glutamine amidotransferase class-I</fullName>
    </submittedName>
</protein>
<organism evidence="2 3">
    <name type="scientific">Imhoffiella purpurea</name>
    <dbReference type="NCBI Taxonomy" id="1249627"/>
    <lineage>
        <taxon>Bacteria</taxon>
        <taxon>Pseudomonadati</taxon>
        <taxon>Pseudomonadota</taxon>
        <taxon>Gammaproteobacteria</taxon>
        <taxon>Chromatiales</taxon>
        <taxon>Chromatiaceae</taxon>
        <taxon>Imhoffiella</taxon>
    </lineage>
</organism>
<accession>W9VAV2</accession>
<dbReference type="FunFam" id="3.40.50.880:FF:000033">
    <property type="entry name" value="Glutamine amidotransferase class-I"/>
    <property type="match status" value="1"/>
</dbReference>
<keyword evidence="2" id="KW-0315">Glutamine amidotransferase</keyword>
<dbReference type="PATRIC" id="fig|1249627.3.peg.4069"/>
<evidence type="ECO:0000313" key="2">
    <source>
        <dbReference type="EMBL" id="EXJ13182.1"/>
    </source>
</evidence>
<dbReference type="InterPro" id="IPR044992">
    <property type="entry name" value="ChyE-like"/>
</dbReference>
<reference evidence="2 3" key="1">
    <citation type="submission" date="2012-11" db="EMBL/GenBank/DDBJ databases">
        <title>Genome assembly of Thiorhodococcus sp. AK35.</title>
        <authorList>
            <person name="Nupur N."/>
            <person name="Khatri I."/>
            <person name="Subramanian S."/>
            <person name="Pinnaka A."/>
        </authorList>
    </citation>
    <scope>NUCLEOTIDE SEQUENCE [LARGE SCALE GENOMIC DNA]</scope>
    <source>
        <strain evidence="2 3">AK35</strain>
    </source>
</reference>
<dbReference type="SUPFAM" id="SSF52317">
    <property type="entry name" value="Class I glutamine amidotransferase-like"/>
    <property type="match status" value="1"/>
</dbReference>
<dbReference type="PANTHER" id="PTHR42695:SF5">
    <property type="entry name" value="GLUTAMINE AMIDOTRANSFERASE YLR126C-RELATED"/>
    <property type="match status" value="1"/>
</dbReference>
<keyword evidence="2" id="KW-0808">Transferase</keyword>
<dbReference type="OrthoDB" id="9813383at2"/>
<evidence type="ECO:0000259" key="1">
    <source>
        <dbReference type="Pfam" id="PF00117"/>
    </source>
</evidence>
<dbReference type="PANTHER" id="PTHR42695">
    <property type="entry name" value="GLUTAMINE AMIDOTRANSFERASE YLR126C-RELATED"/>
    <property type="match status" value="1"/>
</dbReference>
<dbReference type="Gene3D" id="3.40.50.880">
    <property type="match status" value="1"/>
</dbReference>
<dbReference type="Proteomes" id="UP000019460">
    <property type="component" value="Unassembled WGS sequence"/>
</dbReference>
<sequence length="224" mass="24426">MHVPFEGPAGIGVWSGQHGHSMTLTRLYAGETPPGQDDFDRLFVMGGPMGIYDEQEHPWLVPEKRFIAETIAAGKTVVGVCLGAQLIADVLGARVRRNPQKEIGWFPIELSESACESAITGFLPPSLEVFHWHGDTFDLPEGAVHLASSDACRNQAYLYEGRVLGLQFHIESTPKSVTDIVANCADELVPAERIQTAERILSATAEDYARINSALFGILDRLPG</sequence>
<dbReference type="EMBL" id="AONC01000083">
    <property type="protein sequence ID" value="EXJ13182.1"/>
    <property type="molecule type" value="Genomic_DNA"/>
</dbReference>
<evidence type="ECO:0000313" key="3">
    <source>
        <dbReference type="Proteomes" id="UP000019460"/>
    </source>
</evidence>
<dbReference type="eggNOG" id="COG0518">
    <property type="taxonomic scope" value="Bacteria"/>
</dbReference>
<feature type="domain" description="Glutamine amidotransferase" evidence="1">
    <location>
        <begin position="36"/>
        <end position="183"/>
    </location>
</feature>
<name>W9VAV2_9GAMM</name>
<proteinExistence type="predicted"/>
<dbReference type="GO" id="GO:0016740">
    <property type="term" value="F:transferase activity"/>
    <property type="evidence" value="ECO:0007669"/>
    <property type="project" value="UniProtKB-KW"/>
</dbReference>
<dbReference type="InterPro" id="IPR029062">
    <property type="entry name" value="Class_I_gatase-like"/>
</dbReference>
<dbReference type="PROSITE" id="PS51273">
    <property type="entry name" value="GATASE_TYPE_1"/>
    <property type="match status" value="1"/>
</dbReference>
<dbReference type="CDD" id="cd01741">
    <property type="entry name" value="GATase1_1"/>
    <property type="match status" value="1"/>
</dbReference>
<gene>
    <name evidence="2" type="ORF">D779_4006</name>
</gene>
<dbReference type="InterPro" id="IPR017926">
    <property type="entry name" value="GATASE"/>
</dbReference>
<comment type="caution">
    <text evidence="2">The sequence shown here is derived from an EMBL/GenBank/DDBJ whole genome shotgun (WGS) entry which is preliminary data.</text>
</comment>
<dbReference type="STRING" id="1249627.D779_4006"/>
<dbReference type="GO" id="GO:0005829">
    <property type="term" value="C:cytosol"/>
    <property type="evidence" value="ECO:0007669"/>
    <property type="project" value="TreeGrafter"/>
</dbReference>
<keyword evidence="3" id="KW-1185">Reference proteome</keyword>
<dbReference type="AlphaFoldDB" id="W9VAV2"/>